<evidence type="ECO:0000313" key="2">
    <source>
        <dbReference type="EMBL" id="GJD94472.1"/>
    </source>
</evidence>
<dbReference type="InterPro" id="IPR038740">
    <property type="entry name" value="BioF2-like_GNAT_dom"/>
</dbReference>
<dbReference type="Pfam" id="PF13480">
    <property type="entry name" value="Acetyltransf_6"/>
    <property type="match status" value="1"/>
</dbReference>
<reference evidence="2" key="2">
    <citation type="submission" date="2021-08" db="EMBL/GenBank/DDBJ databases">
        <authorList>
            <person name="Tani A."/>
            <person name="Ola A."/>
            <person name="Ogura Y."/>
            <person name="Katsura K."/>
            <person name="Hayashi T."/>
        </authorList>
    </citation>
    <scope>NUCLEOTIDE SEQUENCE</scope>
    <source>
        <strain evidence="2">DSM 19015</strain>
    </source>
</reference>
<proteinExistence type="predicted"/>
<dbReference type="Proteomes" id="UP001055125">
    <property type="component" value="Unassembled WGS sequence"/>
</dbReference>
<feature type="domain" description="BioF2-like acetyltransferase" evidence="1">
    <location>
        <begin position="188"/>
        <end position="330"/>
    </location>
</feature>
<protein>
    <recommendedName>
        <fullName evidence="1">BioF2-like acetyltransferase domain-containing protein</fullName>
    </recommendedName>
</protein>
<organism evidence="2 3">
    <name type="scientific">Methylobacterium iners</name>
    <dbReference type="NCBI Taxonomy" id="418707"/>
    <lineage>
        <taxon>Bacteria</taxon>
        <taxon>Pseudomonadati</taxon>
        <taxon>Pseudomonadota</taxon>
        <taxon>Alphaproteobacteria</taxon>
        <taxon>Hyphomicrobiales</taxon>
        <taxon>Methylobacteriaceae</taxon>
        <taxon>Methylobacterium</taxon>
    </lineage>
</organism>
<dbReference type="InterPro" id="IPR016181">
    <property type="entry name" value="Acyl_CoA_acyltransferase"/>
</dbReference>
<evidence type="ECO:0000259" key="1">
    <source>
        <dbReference type="Pfam" id="PF13480"/>
    </source>
</evidence>
<dbReference type="Gene3D" id="3.40.630.30">
    <property type="match status" value="1"/>
</dbReference>
<reference evidence="2" key="1">
    <citation type="journal article" date="2021" name="Front. Microbiol.">
        <title>Comprehensive Comparative Genomics and Phenotyping of Methylobacterium Species.</title>
        <authorList>
            <person name="Alessa O."/>
            <person name="Ogura Y."/>
            <person name="Fujitani Y."/>
            <person name="Takami H."/>
            <person name="Hayashi T."/>
            <person name="Sahin N."/>
            <person name="Tani A."/>
        </authorList>
    </citation>
    <scope>NUCLEOTIDE SEQUENCE</scope>
    <source>
        <strain evidence="2">DSM 19015</strain>
    </source>
</reference>
<name>A0ABQ4RWX5_9HYPH</name>
<comment type="caution">
    <text evidence="2">The sequence shown here is derived from an EMBL/GenBank/DDBJ whole genome shotgun (WGS) entry which is preliminary data.</text>
</comment>
<accession>A0ABQ4RWX5</accession>
<sequence>MRVGHETQYLADIENVRFRIRVSSALEAFDDHWPRRLRMREAACSIFQCAELIDIWLETVGSARRTCQLFVGVYDADGRPLVLLPLGIERHRGVRLLTFLDGTVVDYNQPILFPAAHAIDPAAWSEIWDMIVRALPDFDAAIFDRMPERVGALPNPLVPPGSVPLPVSGHVMGLAGSDADIEARLPHRKRRNRLLRQLSGQGSIAFEVAGSVAEAEAFLQQVLTGKARQFARTRVPGFEVPGKRAFYLAATQRLMCPETVHVSALTVGGAVVACHWGLILEGRFYLILTTYDADWKRFSPGAIHHEALIRWCHARGMAAFDFGVGDEAYKGDYCDTRIPLHRVEISLSRRGRIYLAVERGMAWMRSTSVWELLRPLKWIAVRAVRRTKA</sequence>
<keyword evidence="3" id="KW-1185">Reference proteome</keyword>
<evidence type="ECO:0000313" key="3">
    <source>
        <dbReference type="Proteomes" id="UP001055125"/>
    </source>
</evidence>
<dbReference type="EMBL" id="BPQP01000023">
    <property type="protein sequence ID" value="GJD94472.1"/>
    <property type="molecule type" value="Genomic_DNA"/>
</dbReference>
<gene>
    <name evidence="2" type="ORF">OCOJLMKI_1674</name>
</gene>
<dbReference type="SUPFAM" id="SSF55729">
    <property type="entry name" value="Acyl-CoA N-acyltransferases (Nat)"/>
    <property type="match status" value="1"/>
</dbReference>